<reference evidence="2 3" key="1">
    <citation type="submission" date="2020-09" db="EMBL/GenBank/DDBJ databases">
        <title>TT11 complete genome.</title>
        <authorList>
            <person name="Wu Z."/>
        </authorList>
    </citation>
    <scope>NUCLEOTIDE SEQUENCE [LARGE SCALE GENOMIC DNA]</scope>
    <source>
        <strain evidence="2 3">TT11</strain>
    </source>
</reference>
<dbReference type="InterPro" id="IPR029044">
    <property type="entry name" value="Nucleotide-diphossugar_trans"/>
</dbReference>
<dbReference type="CDD" id="cd04182">
    <property type="entry name" value="GT_2_like_f"/>
    <property type="match status" value="1"/>
</dbReference>
<dbReference type="Gene3D" id="3.90.550.10">
    <property type="entry name" value="Spore Coat Polysaccharide Biosynthesis Protein SpsA, Chain A"/>
    <property type="match status" value="1"/>
</dbReference>
<dbReference type="Pfam" id="PF12804">
    <property type="entry name" value="NTP_transf_3"/>
    <property type="match status" value="1"/>
</dbReference>
<keyword evidence="3" id="KW-1185">Reference proteome</keyword>
<dbReference type="InterPro" id="IPR025877">
    <property type="entry name" value="MobA-like_NTP_Trfase"/>
</dbReference>
<organism evidence="2 3">
    <name type="scientific">Aestuariibaculum sediminum</name>
    <dbReference type="NCBI Taxonomy" id="2770637"/>
    <lineage>
        <taxon>Bacteria</taxon>
        <taxon>Pseudomonadati</taxon>
        <taxon>Bacteroidota</taxon>
        <taxon>Flavobacteriia</taxon>
        <taxon>Flavobacteriales</taxon>
        <taxon>Flavobacteriaceae</taxon>
    </lineage>
</organism>
<dbReference type="Proteomes" id="UP000600588">
    <property type="component" value="Unassembled WGS sequence"/>
</dbReference>
<dbReference type="PANTHER" id="PTHR43777:SF1">
    <property type="entry name" value="MOLYBDENUM COFACTOR CYTIDYLYLTRANSFERASE"/>
    <property type="match status" value="1"/>
</dbReference>
<dbReference type="EMBL" id="JACVXB010000004">
    <property type="protein sequence ID" value="MBD0832726.1"/>
    <property type="molecule type" value="Genomic_DNA"/>
</dbReference>
<accession>A0A8J6UHD1</accession>
<dbReference type="AlphaFoldDB" id="A0A8J6UHD1"/>
<dbReference type="RefSeq" id="WP_188230510.1">
    <property type="nucleotide sequence ID" value="NZ_JACVXB010000004.1"/>
</dbReference>
<dbReference type="SUPFAM" id="SSF53448">
    <property type="entry name" value="Nucleotide-diphospho-sugar transferases"/>
    <property type="match status" value="1"/>
</dbReference>
<proteinExistence type="predicted"/>
<evidence type="ECO:0000259" key="1">
    <source>
        <dbReference type="Pfam" id="PF12804"/>
    </source>
</evidence>
<gene>
    <name evidence="2" type="ORF">ICJ83_11330</name>
</gene>
<evidence type="ECO:0000313" key="2">
    <source>
        <dbReference type="EMBL" id="MBD0832726.1"/>
    </source>
</evidence>
<dbReference type="PANTHER" id="PTHR43777">
    <property type="entry name" value="MOLYBDENUM COFACTOR CYTIDYLYLTRANSFERASE"/>
    <property type="match status" value="1"/>
</dbReference>
<sequence>MKVKTKTAIVVLAAGEASRMGKPKQLLPWGETTLLEHTIKTALEVNTDEILVVLGAHYNEIKSLIDKYPIQIVFNPDWKSGLGTSISKAIYEIQNGRQEIHAVLIMLADQPFISSNDLNLMIKHFRKSENQIIATIYEGGVKGVPVLFDATYFDDLLALNDDYGAKEIIKRYKAFVDFYNNNSNIADLDTPDEYQSAYQNTFNI</sequence>
<name>A0A8J6UHD1_9FLAO</name>
<comment type="caution">
    <text evidence="2">The sequence shown here is derived from an EMBL/GenBank/DDBJ whole genome shotgun (WGS) entry which is preliminary data.</text>
</comment>
<evidence type="ECO:0000313" key="3">
    <source>
        <dbReference type="Proteomes" id="UP000600588"/>
    </source>
</evidence>
<feature type="domain" description="MobA-like NTP transferase" evidence="1">
    <location>
        <begin position="10"/>
        <end position="173"/>
    </location>
</feature>
<dbReference type="GO" id="GO:0016779">
    <property type="term" value="F:nucleotidyltransferase activity"/>
    <property type="evidence" value="ECO:0007669"/>
    <property type="project" value="UniProtKB-ARBA"/>
</dbReference>
<protein>
    <submittedName>
        <fullName evidence="2">Nucleotidyltransferase family protein</fullName>
    </submittedName>
</protein>